<keyword evidence="6" id="KW-0539">Nucleus</keyword>
<keyword evidence="8" id="KW-1133">Transmembrane helix</keyword>
<dbReference type="GO" id="GO:0031511">
    <property type="term" value="C:Mis6-Sim4 complex"/>
    <property type="evidence" value="ECO:0007669"/>
    <property type="project" value="TreeGrafter"/>
</dbReference>
<dbReference type="PANTHER" id="PTHR14582:SF1">
    <property type="entry name" value="CENTROMERE PROTEIN O"/>
    <property type="match status" value="1"/>
</dbReference>
<keyword evidence="10" id="KW-1185">Reference proteome</keyword>
<gene>
    <name evidence="9" type="ORF">FSP39_006519</name>
</gene>
<feature type="transmembrane region" description="Helical" evidence="8">
    <location>
        <begin position="7"/>
        <end position="29"/>
    </location>
</feature>
<sequence length="210" mass="24183">MQLRGDATVALSILILHCFVLICISSIALDSNSDGNKITLRFETSHRNIVRESYFMELAQSDAGLTVCRHDLPCFVPLVHLEKEHLMTNTQLFLMHISDYLQAYVKRREEANLVKEILGEISCDLSMTLPADYIEIKIGGAEWSFALEVQMTYTNILKIIPTQVVMSLEFEEEEPEADQMRKWREHFKSQPLSVAMETVWLELRKFISAK</sequence>
<dbReference type="EMBL" id="VSWD01000011">
    <property type="protein sequence ID" value="KAK3087481.1"/>
    <property type="molecule type" value="Genomic_DNA"/>
</dbReference>
<evidence type="ECO:0000256" key="4">
    <source>
        <dbReference type="ARBA" id="ARBA00016395"/>
    </source>
</evidence>
<keyword evidence="7" id="KW-0137">Centromere</keyword>
<comment type="subcellular location">
    <subcellularLocation>
        <location evidence="2">Chromosome</location>
        <location evidence="2">Centromere</location>
    </subcellularLocation>
    <subcellularLocation>
        <location evidence="1">Nucleus</location>
    </subcellularLocation>
</comment>
<evidence type="ECO:0000313" key="10">
    <source>
        <dbReference type="Proteomes" id="UP001186944"/>
    </source>
</evidence>
<evidence type="ECO:0000256" key="7">
    <source>
        <dbReference type="ARBA" id="ARBA00023328"/>
    </source>
</evidence>
<protein>
    <recommendedName>
        <fullName evidence="4">Centromere protein O</fullName>
    </recommendedName>
</protein>
<evidence type="ECO:0000256" key="2">
    <source>
        <dbReference type="ARBA" id="ARBA00004584"/>
    </source>
</evidence>
<evidence type="ECO:0000256" key="6">
    <source>
        <dbReference type="ARBA" id="ARBA00023242"/>
    </source>
</evidence>
<accession>A0AA88XLC3</accession>
<comment type="caution">
    <text evidence="9">The sequence shown here is derived from an EMBL/GenBank/DDBJ whole genome shotgun (WGS) entry which is preliminary data.</text>
</comment>
<dbReference type="InterPro" id="IPR018464">
    <property type="entry name" value="CENP-O"/>
</dbReference>
<dbReference type="GO" id="GO:0005634">
    <property type="term" value="C:nucleus"/>
    <property type="evidence" value="ECO:0007669"/>
    <property type="project" value="UniProtKB-SubCell"/>
</dbReference>
<dbReference type="Pfam" id="PF09496">
    <property type="entry name" value="CENP-O"/>
    <property type="match status" value="1"/>
</dbReference>
<keyword evidence="8" id="KW-0812">Transmembrane</keyword>
<keyword evidence="5" id="KW-0158">Chromosome</keyword>
<dbReference type="PANTHER" id="PTHR14582">
    <property type="entry name" value="INNER KINETOCHORE SUBUNIT MAL2"/>
    <property type="match status" value="1"/>
</dbReference>
<evidence type="ECO:0000256" key="3">
    <source>
        <dbReference type="ARBA" id="ARBA00007321"/>
    </source>
</evidence>
<evidence type="ECO:0000313" key="9">
    <source>
        <dbReference type="EMBL" id="KAK3087481.1"/>
    </source>
</evidence>
<dbReference type="Proteomes" id="UP001186944">
    <property type="component" value="Unassembled WGS sequence"/>
</dbReference>
<comment type="similarity">
    <text evidence="3">Belongs to the CENP-O/MCM21 family.</text>
</comment>
<reference evidence="9" key="1">
    <citation type="submission" date="2019-08" db="EMBL/GenBank/DDBJ databases">
        <title>The improved chromosome-level genome for the pearl oyster Pinctada fucata martensii using PacBio sequencing and Hi-C.</title>
        <authorList>
            <person name="Zheng Z."/>
        </authorList>
    </citation>
    <scope>NUCLEOTIDE SEQUENCE</scope>
    <source>
        <strain evidence="9">ZZ-2019</strain>
        <tissue evidence="9">Adductor muscle</tissue>
    </source>
</reference>
<keyword evidence="8" id="KW-0472">Membrane</keyword>
<evidence type="ECO:0000256" key="5">
    <source>
        <dbReference type="ARBA" id="ARBA00022454"/>
    </source>
</evidence>
<dbReference type="AlphaFoldDB" id="A0AA88XLC3"/>
<proteinExistence type="inferred from homology"/>
<evidence type="ECO:0000256" key="8">
    <source>
        <dbReference type="SAM" id="Phobius"/>
    </source>
</evidence>
<organism evidence="9 10">
    <name type="scientific">Pinctada imbricata</name>
    <name type="common">Atlantic pearl-oyster</name>
    <name type="synonym">Pinctada martensii</name>
    <dbReference type="NCBI Taxonomy" id="66713"/>
    <lineage>
        <taxon>Eukaryota</taxon>
        <taxon>Metazoa</taxon>
        <taxon>Spiralia</taxon>
        <taxon>Lophotrochozoa</taxon>
        <taxon>Mollusca</taxon>
        <taxon>Bivalvia</taxon>
        <taxon>Autobranchia</taxon>
        <taxon>Pteriomorphia</taxon>
        <taxon>Pterioida</taxon>
        <taxon>Pterioidea</taxon>
        <taxon>Pteriidae</taxon>
        <taxon>Pinctada</taxon>
    </lineage>
</organism>
<name>A0AA88XLC3_PINIB</name>
<evidence type="ECO:0000256" key="1">
    <source>
        <dbReference type="ARBA" id="ARBA00004123"/>
    </source>
</evidence>